<feature type="compositionally biased region" description="Basic and acidic residues" evidence="1">
    <location>
        <begin position="260"/>
        <end position="279"/>
    </location>
</feature>
<feature type="region of interest" description="Disordered" evidence="1">
    <location>
        <begin position="260"/>
        <end position="284"/>
    </location>
</feature>
<gene>
    <name evidence="3" type="ORF">GXW74_06695</name>
</gene>
<organism evidence="3 4">
    <name type="scientific">Neoroseomonas eburnea</name>
    <dbReference type="NCBI Taxonomy" id="1346889"/>
    <lineage>
        <taxon>Bacteria</taxon>
        <taxon>Pseudomonadati</taxon>
        <taxon>Pseudomonadota</taxon>
        <taxon>Alphaproteobacteria</taxon>
        <taxon>Acetobacterales</taxon>
        <taxon>Acetobacteraceae</taxon>
        <taxon>Neoroseomonas</taxon>
    </lineage>
</organism>
<keyword evidence="4" id="KW-1185">Reference proteome</keyword>
<dbReference type="EMBL" id="JAAEDL010000005">
    <property type="protein sequence ID" value="MBR0680168.1"/>
    <property type="molecule type" value="Genomic_DNA"/>
</dbReference>
<evidence type="ECO:0000313" key="4">
    <source>
        <dbReference type="Proteomes" id="UP001138709"/>
    </source>
</evidence>
<name>A0A9X9X8Y2_9PROT</name>
<comment type="caution">
    <text evidence="3">The sequence shown here is derived from an EMBL/GenBank/DDBJ whole genome shotgun (WGS) entry which is preliminary data.</text>
</comment>
<evidence type="ECO:0000256" key="1">
    <source>
        <dbReference type="SAM" id="MobiDB-lite"/>
    </source>
</evidence>
<dbReference type="Proteomes" id="UP001138709">
    <property type="component" value="Unassembled WGS sequence"/>
</dbReference>
<accession>A0A9X9X8Y2</accession>
<dbReference type="Pfam" id="PF13699">
    <property type="entry name" value="eCIS_core"/>
    <property type="match status" value="1"/>
</dbReference>
<proteinExistence type="predicted"/>
<feature type="domain" description="eCIS core" evidence="2">
    <location>
        <begin position="87"/>
        <end position="161"/>
    </location>
</feature>
<dbReference type="RefSeq" id="WP_211845705.1">
    <property type="nucleotide sequence ID" value="NZ_JAAEDL010000005.1"/>
</dbReference>
<evidence type="ECO:0000259" key="2">
    <source>
        <dbReference type="Pfam" id="PF13699"/>
    </source>
</evidence>
<reference evidence="3" key="1">
    <citation type="submission" date="2020-01" db="EMBL/GenBank/DDBJ databases">
        <authorList>
            <person name="Rat A."/>
        </authorList>
    </citation>
    <scope>NUCLEOTIDE SEQUENCE</scope>
    <source>
        <strain evidence="3">LMG 31228</strain>
    </source>
</reference>
<dbReference type="AlphaFoldDB" id="A0A9X9X8Y2"/>
<protein>
    <submittedName>
        <fullName evidence="3">DUF4157 domain-containing protein</fullName>
    </submittedName>
</protein>
<dbReference type="InterPro" id="IPR025295">
    <property type="entry name" value="eCIS_core_dom"/>
</dbReference>
<sequence>MRTAAIQGPAAPAPQVAAFRIGAADDAAEREADAMADRALSGVLRRKCRACEEEAKLSRSASGGAIAASAGQAVGAALAAPGRPLGAAEAGFFGGAFGRPLDGVRLHDGAVADRAARSVGARAFALGNHVVFAQGEYRPSEPGGRRLLAHELAHVAQDRGGVLRRFTRDERSDISTLEEVIEQAEDRADSSGALGMMRWGRFVAANGGKGGWEALTSADSGSTARTNRRRYLFTCGCGLIDMRHFYQLMYSGLLEGNEDAVERGREHEETAEETSRFAPEDTPSNALGAYFGSEQGWAQRQSVFVANLRSFLSLCEPIDFWAMPAAERNTVLDWYAVDGSSAPAHPNEEASPNMPGTLPSCAGRDRFPFALAGEGGVFNRINNPLDET</sequence>
<reference evidence="3" key="2">
    <citation type="journal article" date="2021" name="Syst. Appl. Microbiol.">
        <title>Roseomonas hellenica sp. nov., isolated from roots of wild-growing Alkanna tinctoria.</title>
        <authorList>
            <person name="Rat A."/>
            <person name="Naranjo H.D."/>
            <person name="Lebbe L."/>
            <person name="Cnockaert M."/>
            <person name="Krigas N."/>
            <person name="Grigoriadou K."/>
            <person name="Maloupa E."/>
            <person name="Willems A."/>
        </authorList>
    </citation>
    <scope>NUCLEOTIDE SEQUENCE</scope>
    <source>
        <strain evidence="3">LMG 31228</strain>
    </source>
</reference>
<evidence type="ECO:0000313" key="3">
    <source>
        <dbReference type="EMBL" id="MBR0680168.1"/>
    </source>
</evidence>